<feature type="transmembrane region" description="Helical" evidence="8">
    <location>
        <begin position="323"/>
        <end position="344"/>
    </location>
</feature>
<gene>
    <name evidence="10" type="ORF">J2S74_000540</name>
</gene>
<keyword evidence="3" id="KW-1003">Cell membrane</keyword>
<feature type="transmembrane region" description="Helical" evidence="8">
    <location>
        <begin position="129"/>
        <end position="149"/>
    </location>
</feature>
<feature type="transmembrane region" description="Helical" evidence="8">
    <location>
        <begin position="260"/>
        <end position="280"/>
    </location>
</feature>
<dbReference type="PIRSF" id="PIRSF004925">
    <property type="entry name" value="HcaT"/>
    <property type="match status" value="1"/>
</dbReference>
<evidence type="ECO:0000256" key="8">
    <source>
        <dbReference type="SAM" id="Phobius"/>
    </source>
</evidence>
<dbReference type="RefSeq" id="WP_307321474.1">
    <property type="nucleotide sequence ID" value="NZ_JAUSUG010000002.1"/>
</dbReference>
<name>A0ABT9ZPK3_9BACI</name>
<feature type="transmembrane region" description="Helical" evidence="8">
    <location>
        <begin position="89"/>
        <end position="108"/>
    </location>
</feature>
<accession>A0ABT9ZPK3</accession>
<evidence type="ECO:0000313" key="10">
    <source>
        <dbReference type="EMBL" id="MDQ0253168.1"/>
    </source>
</evidence>
<feature type="transmembrane region" description="Helical" evidence="8">
    <location>
        <begin position="286"/>
        <end position="311"/>
    </location>
</feature>
<feature type="transmembrane region" description="Helical" evidence="8">
    <location>
        <begin position="155"/>
        <end position="172"/>
    </location>
</feature>
<evidence type="ECO:0000313" key="11">
    <source>
        <dbReference type="Proteomes" id="UP001230005"/>
    </source>
</evidence>
<feature type="transmembrane region" description="Helical" evidence="8">
    <location>
        <begin position="350"/>
        <end position="373"/>
    </location>
</feature>
<evidence type="ECO:0000256" key="1">
    <source>
        <dbReference type="ARBA" id="ARBA00004429"/>
    </source>
</evidence>
<keyword evidence="4" id="KW-0997">Cell inner membrane</keyword>
<dbReference type="PROSITE" id="PS50850">
    <property type="entry name" value="MFS"/>
    <property type="match status" value="2"/>
</dbReference>
<feature type="transmembrane region" description="Helical" evidence="8">
    <location>
        <begin position="197"/>
        <end position="214"/>
    </location>
</feature>
<evidence type="ECO:0000256" key="7">
    <source>
        <dbReference type="ARBA" id="ARBA00023136"/>
    </source>
</evidence>
<dbReference type="SUPFAM" id="SSF103473">
    <property type="entry name" value="MFS general substrate transporter"/>
    <property type="match status" value="1"/>
</dbReference>
<sequence>MVKLSLFFFFLFSSYAAMGALMPLYLKYQGLTTEQIGLTLALGAVIAVAGQPIFGYLSDKIQSTKKVLISVMVITLISSFVYFHVHSFLWIITLFVFLNFFQSPTGPLTENITIAYAKKHQKNYGVIRLWGDVGVGTAAVVLGILIGIFGVQYLGWMYAVIIIIAIILGFTLQDERRKITTPISVKSLKVLLVNKEYLWFLLLTLLLFITHRMNDSLFTVYLSELGASESQVGLAWMLATFASAPLFIISARLLKKYKELTLIIIAGALYSVRWLLYGLFDDPVALIYLQLLNGLTFPIFLVAGLFFVTKIVPEEITATGQTIFIAVIVGIAGLIGSGGGGWIMERFGAPSTYLLGAVITLFGTLLCIGTYMYQSNKLVSINNKVKSEGE</sequence>
<feature type="domain" description="Major facilitator superfamily (MFS) profile" evidence="9">
    <location>
        <begin position="192"/>
        <end position="390"/>
    </location>
</feature>
<keyword evidence="5 8" id="KW-0812">Transmembrane</keyword>
<dbReference type="Gene3D" id="1.20.1250.20">
    <property type="entry name" value="MFS general substrate transporter like domains"/>
    <property type="match status" value="2"/>
</dbReference>
<proteinExistence type="predicted"/>
<dbReference type="Pfam" id="PF12832">
    <property type="entry name" value="MFS_1_like"/>
    <property type="match status" value="1"/>
</dbReference>
<dbReference type="PANTHER" id="PTHR23522:SF10">
    <property type="entry name" value="3-PHENYLPROPIONIC ACID TRANSPORTER-RELATED"/>
    <property type="match status" value="1"/>
</dbReference>
<dbReference type="InterPro" id="IPR024989">
    <property type="entry name" value="MFS_assoc_dom"/>
</dbReference>
<evidence type="ECO:0000256" key="5">
    <source>
        <dbReference type="ARBA" id="ARBA00022692"/>
    </source>
</evidence>
<protein>
    <submittedName>
        <fullName evidence="10">PPP family 3-phenylpropionic acid transporter</fullName>
    </submittedName>
</protein>
<dbReference type="InterPro" id="IPR020846">
    <property type="entry name" value="MFS_dom"/>
</dbReference>
<dbReference type="InterPro" id="IPR026032">
    <property type="entry name" value="HcaT-like"/>
</dbReference>
<feature type="transmembrane region" description="Helical" evidence="8">
    <location>
        <begin position="234"/>
        <end position="253"/>
    </location>
</feature>
<dbReference type="EMBL" id="JAUSUG010000002">
    <property type="protein sequence ID" value="MDQ0253168.1"/>
    <property type="molecule type" value="Genomic_DNA"/>
</dbReference>
<feature type="transmembrane region" description="Helical" evidence="8">
    <location>
        <begin position="67"/>
        <end position="83"/>
    </location>
</feature>
<keyword evidence="7 8" id="KW-0472">Membrane</keyword>
<comment type="caution">
    <text evidence="10">The sequence shown here is derived from an EMBL/GenBank/DDBJ whole genome shotgun (WGS) entry which is preliminary data.</text>
</comment>
<comment type="subcellular location">
    <subcellularLocation>
        <location evidence="1">Cell inner membrane</location>
        <topology evidence="1">Multi-pass membrane protein</topology>
    </subcellularLocation>
</comment>
<feature type="transmembrane region" description="Helical" evidence="8">
    <location>
        <begin position="35"/>
        <end position="55"/>
    </location>
</feature>
<evidence type="ECO:0000256" key="2">
    <source>
        <dbReference type="ARBA" id="ARBA00022448"/>
    </source>
</evidence>
<evidence type="ECO:0000256" key="4">
    <source>
        <dbReference type="ARBA" id="ARBA00022519"/>
    </source>
</evidence>
<dbReference type="InterPro" id="IPR036259">
    <property type="entry name" value="MFS_trans_sf"/>
</dbReference>
<keyword evidence="2" id="KW-0813">Transport</keyword>
<organism evidence="10 11">
    <name type="scientific">Evansella vedderi</name>
    <dbReference type="NCBI Taxonomy" id="38282"/>
    <lineage>
        <taxon>Bacteria</taxon>
        <taxon>Bacillati</taxon>
        <taxon>Bacillota</taxon>
        <taxon>Bacilli</taxon>
        <taxon>Bacillales</taxon>
        <taxon>Bacillaceae</taxon>
        <taxon>Evansella</taxon>
    </lineage>
</organism>
<evidence type="ECO:0000256" key="6">
    <source>
        <dbReference type="ARBA" id="ARBA00022989"/>
    </source>
</evidence>
<keyword evidence="11" id="KW-1185">Reference proteome</keyword>
<feature type="domain" description="Major facilitator superfamily (MFS) profile" evidence="9">
    <location>
        <begin position="1"/>
        <end position="177"/>
    </location>
</feature>
<reference evidence="10 11" key="1">
    <citation type="submission" date="2023-07" db="EMBL/GenBank/DDBJ databases">
        <title>Genomic Encyclopedia of Type Strains, Phase IV (KMG-IV): sequencing the most valuable type-strain genomes for metagenomic binning, comparative biology and taxonomic classification.</title>
        <authorList>
            <person name="Goeker M."/>
        </authorList>
    </citation>
    <scope>NUCLEOTIDE SEQUENCE [LARGE SCALE GENOMIC DNA]</scope>
    <source>
        <strain evidence="10 11">DSM 9768</strain>
    </source>
</reference>
<keyword evidence="6 8" id="KW-1133">Transmembrane helix</keyword>
<evidence type="ECO:0000259" key="9">
    <source>
        <dbReference type="PROSITE" id="PS50850"/>
    </source>
</evidence>
<dbReference type="PANTHER" id="PTHR23522">
    <property type="entry name" value="BLL5896 PROTEIN"/>
    <property type="match status" value="1"/>
</dbReference>
<dbReference type="Proteomes" id="UP001230005">
    <property type="component" value="Unassembled WGS sequence"/>
</dbReference>
<evidence type="ECO:0000256" key="3">
    <source>
        <dbReference type="ARBA" id="ARBA00022475"/>
    </source>
</evidence>